<organism evidence="2 3">
    <name type="scientific">Panaeolus cyanescens</name>
    <dbReference type="NCBI Taxonomy" id="181874"/>
    <lineage>
        <taxon>Eukaryota</taxon>
        <taxon>Fungi</taxon>
        <taxon>Dikarya</taxon>
        <taxon>Basidiomycota</taxon>
        <taxon>Agaricomycotina</taxon>
        <taxon>Agaricomycetes</taxon>
        <taxon>Agaricomycetidae</taxon>
        <taxon>Agaricales</taxon>
        <taxon>Agaricineae</taxon>
        <taxon>Galeropsidaceae</taxon>
        <taxon>Panaeolus</taxon>
    </lineage>
</organism>
<evidence type="ECO:0000256" key="1">
    <source>
        <dbReference type="SAM" id="MobiDB-lite"/>
    </source>
</evidence>
<dbReference type="InParanoid" id="A0A409YSN1"/>
<proteinExistence type="predicted"/>
<dbReference type="EMBL" id="NHTK01000718">
    <property type="protein sequence ID" value="PPR06010.1"/>
    <property type="molecule type" value="Genomic_DNA"/>
</dbReference>
<comment type="caution">
    <text evidence="2">The sequence shown here is derived from an EMBL/GenBank/DDBJ whole genome shotgun (WGS) entry which is preliminary data.</text>
</comment>
<evidence type="ECO:0000313" key="2">
    <source>
        <dbReference type="EMBL" id="PPR06010.1"/>
    </source>
</evidence>
<keyword evidence="3" id="KW-1185">Reference proteome</keyword>
<name>A0A409YSN1_9AGAR</name>
<gene>
    <name evidence="2" type="ORF">CVT24_004722</name>
</gene>
<dbReference type="AlphaFoldDB" id="A0A409YSN1"/>
<evidence type="ECO:0000313" key="3">
    <source>
        <dbReference type="Proteomes" id="UP000284842"/>
    </source>
</evidence>
<feature type="region of interest" description="Disordered" evidence="1">
    <location>
        <begin position="86"/>
        <end position="106"/>
    </location>
</feature>
<accession>A0A409YSN1</accession>
<sequence length="125" mass="13624">MQRFLTTRSGKQYSIPISPIWSPPTFQLSKALERALALDNDETILAVDDSAHIQSVDHLKLQSHYSSLNNGVTGVDASVGFGNGLEGLEEGEIPEAPCKGFEGGKDVDMEEGEIFEHGEHQENPD</sequence>
<reference evidence="2 3" key="1">
    <citation type="journal article" date="2018" name="Evol. Lett.">
        <title>Horizontal gene cluster transfer increased hallucinogenic mushroom diversity.</title>
        <authorList>
            <person name="Reynolds H.T."/>
            <person name="Vijayakumar V."/>
            <person name="Gluck-Thaler E."/>
            <person name="Korotkin H.B."/>
            <person name="Matheny P.B."/>
            <person name="Slot J.C."/>
        </authorList>
    </citation>
    <scope>NUCLEOTIDE SEQUENCE [LARGE SCALE GENOMIC DNA]</scope>
    <source>
        <strain evidence="2 3">2629</strain>
    </source>
</reference>
<dbReference type="Proteomes" id="UP000284842">
    <property type="component" value="Unassembled WGS sequence"/>
</dbReference>
<protein>
    <submittedName>
        <fullName evidence="2">Uncharacterized protein</fullName>
    </submittedName>
</protein>